<dbReference type="EMBL" id="PVWG01000036">
    <property type="protein sequence ID" value="PSB16842.1"/>
    <property type="molecule type" value="Genomic_DNA"/>
</dbReference>
<proteinExistence type="predicted"/>
<dbReference type="Pfam" id="PF10057">
    <property type="entry name" value="MpsC"/>
    <property type="match status" value="1"/>
</dbReference>
<evidence type="ECO:0000313" key="2">
    <source>
        <dbReference type="EMBL" id="PSB16842.1"/>
    </source>
</evidence>
<dbReference type="OrthoDB" id="512464at2"/>
<name>A0A2T1D8M3_9CYAN</name>
<comment type="caution">
    <text evidence="2">The sequence shown here is derived from an EMBL/GenBank/DDBJ whole genome shotgun (WGS) entry which is preliminary data.</text>
</comment>
<organism evidence="2 3">
    <name type="scientific">Phormidesmis priestleyi ULC007</name>
    <dbReference type="NCBI Taxonomy" id="1920490"/>
    <lineage>
        <taxon>Bacteria</taxon>
        <taxon>Bacillati</taxon>
        <taxon>Cyanobacteriota</taxon>
        <taxon>Cyanophyceae</taxon>
        <taxon>Leptolyngbyales</taxon>
        <taxon>Leptolyngbyaceae</taxon>
        <taxon>Phormidesmis</taxon>
    </lineage>
</organism>
<feature type="domain" description="Na+-translocating membrane potential-generating system MpsC" evidence="1">
    <location>
        <begin position="7"/>
        <end position="115"/>
    </location>
</feature>
<dbReference type="Proteomes" id="UP000238634">
    <property type="component" value="Unassembled WGS sequence"/>
</dbReference>
<dbReference type="AlphaFoldDB" id="A0A2T1D8M3"/>
<keyword evidence="3" id="KW-1185">Reference proteome</keyword>
<reference evidence="2 3" key="1">
    <citation type="submission" date="2018-02" db="EMBL/GenBank/DDBJ databases">
        <authorList>
            <person name="Cohen D.B."/>
            <person name="Kent A.D."/>
        </authorList>
    </citation>
    <scope>NUCLEOTIDE SEQUENCE [LARGE SCALE GENOMIC DNA]</scope>
    <source>
        <strain evidence="2 3">ULC007</strain>
    </source>
</reference>
<dbReference type="STRING" id="1920490.GCA_001895925_02091"/>
<evidence type="ECO:0000313" key="3">
    <source>
        <dbReference type="Proteomes" id="UP000238634"/>
    </source>
</evidence>
<dbReference type="RefSeq" id="WP_073074535.1">
    <property type="nucleotide sequence ID" value="NZ_MPPI01000039.1"/>
</dbReference>
<gene>
    <name evidence="2" type="ORF">C7B65_20495</name>
</gene>
<accession>A0A2T1D8M3</accession>
<protein>
    <submittedName>
        <fullName evidence="2">DUF2294 domain-containing protein</fullName>
    </submittedName>
</protein>
<evidence type="ECO:0000259" key="1">
    <source>
        <dbReference type="Pfam" id="PF10057"/>
    </source>
</evidence>
<reference evidence="2 3" key="2">
    <citation type="submission" date="2018-03" db="EMBL/GenBank/DDBJ databases">
        <title>The ancient ancestry and fast evolution of plastids.</title>
        <authorList>
            <person name="Moore K.R."/>
            <person name="Magnabosco C."/>
            <person name="Momper L."/>
            <person name="Gold D.A."/>
            <person name="Bosak T."/>
            <person name="Fournier G.P."/>
        </authorList>
    </citation>
    <scope>NUCLEOTIDE SEQUENCE [LARGE SCALE GENOMIC DNA]</scope>
    <source>
        <strain evidence="2 3">ULC007</strain>
    </source>
</reference>
<sequence length="144" mass="15980">MPEVTPTSGQIERSLSQRIQAVYKDELGVRPEKVVCQFFDQKLAIALEKVATPSEQLLLSNERVESAKALRSHLDIALKPRLIELIEEVSGVAVKTLLSDTDLTYDVAGMIVVLEDVPPVRNLESIPKVKKEKIAEVNQEESTS</sequence>
<dbReference type="InterPro" id="IPR018745">
    <property type="entry name" value="MpsC"/>
</dbReference>